<evidence type="ECO:0000256" key="1">
    <source>
        <dbReference type="SAM" id="MobiDB-lite"/>
    </source>
</evidence>
<feature type="region of interest" description="Disordered" evidence="1">
    <location>
        <begin position="339"/>
        <end position="365"/>
    </location>
</feature>
<name>A0A1Y2M5J7_EPING</name>
<keyword evidence="2" id="KW-1133">Transmembrane helix</keyword>
<evidence type="ECO:0000256" key="2">
    <source>
        <dbReference type="SAM" id="Phobius"/>
    </source>
</evidence>
<dbReference type="InParanoid" id="A0A1Y2M5J7"/>
<feature type="region of interest" description="Disordered" evidence="1">
    <location>
        <begin position="308"/>
        <end position="327"/>
    </location>
</feature>
<reference evidence="3 4" key="1">
    <citation type="journal article" date="2017" name="Genome Announc.">
        <title>Genome sequence of the saprophytic ascomycete Epicoccum nigrum ICMP 19927 strain isolated from New Zealand.</title>
        <authorList>
            <person name="Fokin M."/>
            <person name="Fleetwood D."/>
            <person name="Weir B.S."/>
            <person name="Villas-Boas S.G."/>
        </authorList>
    </citation>
    <scope>NUCLEOTIDE SEQUENCE [LARGE SCALE GENOMIC DNA]</scope>
    <source>
        <strain evidence="3 4">ICMP 19927</strain>
    </source>
</reference>
<feature type="transmembrane region" description="Helical" evidence="2">
    <location>
        <begin position="205"/>
        <end position="226"/>
    </location>
</feature>
<dbReference type="Proteomes" id="UP000193240">
    <property type="component" value="Unassembled WGS sequence"/>
</dbReference>
<keyword evidence="4" id="KW-1185">Reference proteome</keyword>
<dbReference type="STRING" id="105696.A0A1Y2M5J7"/>
<dbReference type="OMA" id="HETPEWN"/>
<gene>
    <name evidence="3" type="ORF">B5807_03980</name>
</gene>
<protein>
    <submittedName>
        <fullName evidence="3">Uncharacterized protein</fullName>
    </submittedName>
</protein>
<evidence type="ECO:0000313" key="4">
    <source>
        <dbReference type="Proteomes" id="UP000193240"/>
    </source>
</evidence>
<keyword evidence="2" id="KW-0472">Membrane</keyword>
<dbReference type="AlphaFoldDB" id="A0A1Y2M5J7"/>
<feature type="compositionally biased region" description="Low complexity" evidence="1">
    <location>
        <begin position="317"/>
        <end position="327"/>
    </location>
</feature>
<feature type="region of interest" description="Disordered" evidence="1">
    <location>
        <begin position="167"/>
        <end position="198"/>
    </location>
</feature>
<accession>A0A1Y2M5J7</accession>
<sequence>MTSTRPNQRAWVTAFQNQPPAACATLRALSDTVEYGVTCVFGEEDGDPLPNSINTACLPWATGSAASIFYSPATACPTSWTPVSTRTTAGGASDWIDGETALECCPPGFVGGTGRMCNPRNIGTTSVVRCGEADAEENENLVYTAGNWPASVTAQVTALQLRYQPSDVGSTASVPTTSSSTSTDTSTGSPESGTGSNGLSTGAKAAIGTIIPLVFILGALAAFMLWRRRKHKDHAVAVTKDIDDGHETKQNYEQVPQNMCADLKGPPATVPATVSATTRGTPHETPEWNAELDATEAERRYMAVQGSLFPSTSGNQATTSSLSGASEASELGGIMRVGRKPVAPVELDSTPAATELQGNDRTEPR</sequence>
<keyword evidence="2" id="KW-0812">Transmembrane</keyword>
<feature type="compositionally biased region" description="Low complexity" evidence="1">
    <location>
        <begin position="169"/>
        <end position="194"/>
    </location>
</feature>
<proteinExistence type="predicted"/>
<organism evidence="3 4">
    <name type="scientific">Epicoccum nigrum</name>
    <name type="common">Soil fungus</name>
    <name type="synonym">Epicoccum purpurascens</name>
    <dbReference type="NCBI Taxonomy" id="105696"/>
    <lineage>
        <taxon>Eukaryota</taxon>
        <taxon>Fungi</taxon>
        <taxon>Dikarya</taxon>
        <taxon>Ascomycota</taxon>
        <taxon>Pezizomycotina</taxon>
        <taxon>Dothideomycetes</taxon>
        <taxon>Pleosporomycetidae</taxon>
        <taxon>Pleosporales</taxon>
        <taxon>Pleosporineae</taxon>
        <taxon>Didymellaceae</taxon>
        <taxon>Epicoccum</taxon>
    </lineage>
</organism>
<evidence type="ECO:0000313" key="3">
    <source>
        <dbReference type="EMBL" id="OSS51331.1"/>
    </source>
</evidence>
<dbReference type="EMBL" id="KZ107840">
    <property type="protein sequence ID" value="OSS51331.1"/>
    <property type="molecule type" value="Genomic_DNA"/>
</dbReference>